<proteinExistence type="predicted"/>
<gene>
    <name evidence="2" type="ORF">GCM10023095_11760</name>
</gene>
<comment type="caution">
    <text evidence="2">The sequence shown here is derived from an EMBL/GenBank/DDBJ whole genome shotgun (WGS) entry which is preliminary data.</text>
</comment>
<sequence>MDTLLILFLLVTLALAIACAGVLFLWRQITHLQRKLSAMELLIKELSRVKESTRKQLTELHANALGFGVKVTEVEKAILAVAERQQELSQQDPERKLYSRAAKMVELGAGIEEIMAECEIPKAEAELLISLRAKGR</sequence>
<dbReference type="RefSeq" id="WP_345011009.1">
    <property type="nucleotide sequence ID" value="NZ_BAABFC010000009.1"/>
</dbReference>
<keyword evidence="3" id="KW-1185">Reference proteome</keyword>
<evidence type="ECO:0000313" key="3">
    <source>
        <dbReference type="Proteomes" id="UP001501321"/>
    </source>
</evidence>
<organism evidence="2 3">
    <name type="scientific">Pseudaeromonas paramecii</name>
    <dbReference type="NCBI Taxonomy" id="2138166"/>
    <lineage>
        <taxon>Bacteria</taxon>
        <taxon>Pseudomonadati</taxon>
        <taxon>Pseudomonadota</taxon>
        <taxon>Gammaproteobacteria</taxon>
        <taxon>Aeromonadales</taxon>
        <taxon>Aeromonadaceae</taxon>
        <taxon>Pseudaeromonas</taxon>
    </lineage>
</organism>
<name>A0ABP8Q1I8_9GAMM</name>
<evidence type="ECO:0000256" key="1">
    <source>
        <dbReference type="SAM" id="Coils"/>
    </source>
</evidence>
<dbReference type="Proteomes" id="UP001501321">
    <property type="component" value="Unassembled WGS sequence"/>
</dbReference>
<keyword evidence="1" id="KW-0175">Coiled coil</keyword>
<protein>
    <submittedName>
        <fullName evidence="2">DUF2802 domain-containing protein</fullName>
    </submittedName>
</protein>
<accession>A0ABP8Q1I8</accession>
<evidence type="ECO:0000313" key="2">
    <source>
        <dbReference type="EMBL" id="GAA4496552.1"/>
    </source>
</evidence>
<dbReference type="Pfam" id="PF10975">
    <property type="entry name" value="DUF2802"/>
    <property type="match status" value="1"/>
</dbReference>
<dbReference type="EMBL" id="BAABFC010000009">
    <property type="protein sequence ID" value="GAA4496552.1"/>
    <property type="molecule type" value="Genomic_DNA"/>
</dbReference>
<dbReference type="InterPro" id="IPR021244">
    <property type="entry name" value="DUF2802"/>
</dbReference>
<reference evidence="3" key="1">
    <citation type="journal article" date="2019" name="Int. J. Syst. Evol. Microbiol.">
        <title>The Global Catalogue of Microorganisms (GCM) 10K type strain sequencing project: providing services to taxonomists for standard genome sequencing and annotation.</title>
        <authorList>
            <consortium name="The Broad Institute Genomics Platform"/>
            <consortium name="The Broad Institute Genome Sequencing Center for Infectious Disease"/>
            <person name="Wu L."/>
            <person name="Ma J."/>
        </authorList>
    </citation>
    <scope>NUCLEOTIDE SEQUENCE [LARGE SCALE GENOMIC DNA]</scope>
    <source>
        <strain evidence="3">JCM 32226</strain>
    </source>
</reference>
<feature type="coiled-coil region" evidence="1">
    <location>
        <begin position="29"/>
        <end position="63"/>
    </location>
</feature>